<dbReference type="RefSeq" id="WP_106756649.1">
    <property type="nucleotide sequence ID" value="NZ_PXWF02000083.1"/>
</dbReference>
<sequence>MKKLLALLLASLSLAGAPAVSGAAGPVVNTIVEPAAPVDPKVEKAVKELLVAMKFRETMGANFQMMLKRMPAMILQNATAGINANTKLTPEEKKAALAKAAVDIPKAIKGMEATFTDPTLLDELNSAMVPLYARHFSAAELGELAKFYGTPIGQKMLKTMPQILGESMQVSQQVMGPRIQKQIEQVVK</sequence>
<feature type="chain" id="PRO_5015699854" evidence="1">
    <location>
        <begin position="24"/>
        <end position="188"/>
    </location>
</feature>
<dbReference type="InterPro" id="IPR018637">
    <property type="entry name" value="DUF2059"/>
</dbReference>
<evidence type="ECO:0000259" key="2">
    <source>
        <dbReference type="Pfam" id="PF09832"/>
    </source>
</evidence>
<keyword evidence="1" id="KW-0732">Signal</keyword>
<accession>A0A2U2I4R5</accession>
<evidence type="ECO:0000313" key="4">
    <source>
        <dbReference type="Proteomes" id="UP000241421"/>
    </source>
</evidence>
<name>A0A2U2I4R5_9BURK</name>
<organism evidence="3 4">
    <name type="scientific">Massilia glaciei</name>
    <dbReference type="NCBI Taxonomy" id="1524097"/>
    <lineage>
        <taxon>Bacteria</taxon>
        <taxon>Pseudomonadati</taxon>
        <taxon>Pseudomonadota</taxon>
        <taxon>Betaproteobacteria</taxon>
        <taxon>Burkholderiales</taxon>
        <taxon>Oxalobacteraceae</taxon>
        <taxon>Telluria group</taxon>
        <taxon>Massilia</taxon>
    </lineage>
</organism>
<feature type="signal peptide" evidence="1">
    <location>
        <begin position="1"/>
        <end position="23"/>
    </location>
</feature>
<dbReference type="AlphaFoldDB" id="A0A2U2I4R5"/>
<proteinExistence type="predicted"/>
<keyword evidence="4" id="KW-1185">Reference proteome</keyword>
<evidence type="ECO:0000256" key="1">
    <source>
        <dbReference type="SAM" id="SignalP"/>
    </source>
</evidence>
<protein>
    <submittedName>
        <fullName evidence="3">DUF2059 domain-containing protein</fullName>
    </submittedName>
</protein>
<feature type="domain" description="DUF2059" evidence="2">
    <location>
        <begin position="122"/>
        <end position="179"/>
    </location>
</feature>
<comment type="caution">
    <text evidence="3">The sequence shown here is derived from an EMBL/GenBank/DDBJ whole genome shotgun (WGS) entry which is preliminary data.</text>
</comment>
<dbReference type="OrthoDB" id="8589964at2"/>
<dbReference type="EMBL" id="PXWF02000083">
    <property type="protein sequence ID" value="PWF54585.1"/>
    <property type="molecule type" value="Genomic_DNA"/>
</dbReference>
<dbReference type="Proteomes" id="UP000241421">
    <property type="component" value="Unassembled WGS sequence"/>
</dbReference>
<dbReference type="Pfam" id="PF09832">
    <property type="entry name" value="DUF2059"/>
    <property type="match status" value="1"/>
</dbReference>
<reference evidence="3 4" key="1">
    <citation type="submission" date="2018-04" db="EMBL/GenBank/DDBJ databases">
        <title>Massilia violaceinigra sp. nov., a novel purple-pigmented bacterium isolated from Tianshan glacier, Xinjiang, China.</title>
        <authorList>
            <person name="Wang H."/>
        </authorList>
    </citation>
    <scope>NUCLEOTIDE SEQUENCE [LARGE SCALE GENOMIC DNA]</scope>
    <source>
        <strain evidence="3 4">B448-2</strain>
    </source>
</reference>
<evidence type="ECO:0000313" key="3">
    <source>
        <dbReference type="EMBL" id="PWF54585.1"/>
    </source>
</evidence>
<gene>
    <name evidence="3" type="ORF">C7C56_006505</name>
</gene>